<name>A0AAN7NQQ1_MYCAM</name>
<proteinExistence type="predicted"/>
<dbReference type="AlphaFoldDB" id="A0AAN7NQQ1"/>
<dbReference type="EMBL" id="JAUNZN010000001">
    <property type="protein sequence ID" value="KAK4830310.1"/>
    <property type="molecule type" value="Genomic_DNA"/>
</dbReference>
<organism evidence="2 3">
    <name type="scientific">Mycteria americana</name>
    <name type="common">Wood stork</name>
    <dbReference type="NCBI Taxonomy" id="33587"/>
    <lineage>
        <taxon>Eukaryota</taxon>
        <taxon>Metazoa</taxon>
        <taxon>Chordata</taxon>
        <taxon>Craniata</taxon>
        <taxon>Vertebrata</taxon>
        <taxon>Euteleostomi</taxon>
        <taxon>Archelosauria</taxon>
        <taxon>Archosauria</taxon>
        <taxon>Dinosauria</taxon>
        <taxon>Saurischia</taxon>
        <taxon>Theropoda</taxon>
        <taxon>Coelurosauria</taxon>
        <taxon>Aves</taxon>
        <taxon>Neognathae</taxon>
        <taxon>Neoaves</taxon>
        <taxon>Aequornithes</taxon>
        <taxon>Ciconiiformes</taxon>
        <taxon>Ciconiidae</taxon>
        <taxon>Mycteria</taxon>
    </lineage>
</organism>
<dbReference type="Proteomes" id="UP001333110">
    <property type="component" value="Unassembled WGS sequence"/>
</dbReference>
<gene>
    <name evidence="2" type="ORF">QYF61_009815</name>
</gene>
<protein>
    <submittedName>
        <fullName evidence="2">Uncharacterized protein</fullName>
    </submittedName>
</protein>
<sequence>METLTMGAGELANQFSPNGGQLAGKQLCREGPGHPGGEQVDYEPAMGPRGKEGHQPPGLRQAECCQQVNGGDPSPLLSTAETHLECWVQCWAPQYKRDMDILE</sequence>
<evidence type="ECO:0000313" key="3">
    <source>
        <dbReference type="Proteomes" id="UP001333110"/>
    </source>
</evidence>
<accession>A0AAN7NQQ1</accession>
<keyword evidence="3" id="KW-1185">Reference proteome</keyword>
<evidence type="ECO:0000256" key="1">
    <source>
        <dbReference type="SAM" id="MobiDB-lite"/>
    </source>
</evidence>
<evidence type="ECO:0000313" key="2">
    <source>
        <dbReference type="EMBL" id="KAK4830310.1"/>
    </source>
</evidence>
<reference evidence="2 3" key="1">
    <citation type="journal article" date="2023" name="J. Hered.">
        <title>Chromosome-level genome of the wood stork (Mycteria americana) provides insight into avian chromosome evolution.</title>
        <authorList>
            <person name="Flamio R. Jr."/>
            <person name="Ramstad K.M."/>
        </authorList>
    </citation>
    <scope>NUCLEOTIDE SEQUENCE [LARGE SCALE GENOMIC DNA]</scope>
    <source>
        <strain evidence="2">JAX WOST 10</strain>
    </source>
</reference>
<feature type="region of interest" description="Disordered" evidence="1">
    <location>
        <begin position="1"/>
        <end position="59"/>
    </location>
</feature>
<comment type="caution">
    <text evidence="2">The sequence shown here is derived from an EMBL/GenBank/DDBJ whole genome shotgun (WGS) entry which is preliminary data.</text>
</comment>